<keyword evidence="3" id="KW-0560">Oxidoreductase</keyword>
<dbReference type="FunFam" id="3.20.20.100:FF:000002">
    <property type="entry name" value="2,5-diketo-D-gluconic acid reductase A"/>
    <property type="match status" value="1"/>
</dbReference>
<dbReference type="InterPro" id="IPR020471">
    <property type="entry name" value="AKR"/>
</dbReference>
<evidence type="ECO:0000259" key="7">
    <source>
        <dbReference type="Pfam" id="PF00248"/>
    </source>
</evidence>
<evidence type="ECO:0000313" key="8">
    <source>
        <dbReference type="EMBL" id="RHW25445.1"/>
    </source>
</evidence>
<dbReference type="Pfam" id="PF00248">
    <property type="entry name" value="Aldo_ket_red"/>
    <property type="match status" value="1"/>
</dbReference>
<comment type="caution">
    <text evidence="8">The sequence shown here is derived from an EMBL/GenBank/DDBJ whole genome shotgun (WGS) entry which is preliminary data.</text>
</comment>
<evidence type="ECO:0000256" key="1">
    <source>
        <dbReference type="ARBA" id="ARBA00007905"/>
    </source>
</evidence>
<dbReference type="InterPro" id="IPR018170">
    <property type="entry name" value="Aldo/ket_reductase_CS"/>
</dbReference>
<feature type="active site" description="Proton donor" evidence="4">
    <location>
        <position position="57"/>
    </location>
</feature>
<name>A0A417XYL3_9ACTN</name>
<reference evidence="8 9" key="1">
    <citation type="submission" date="2018-09" db="EMBL/GenBank/DDBJ databases">
        <title>Genome sequencing of Nocardioides immobilis CCTCC AB 2017083 for comparison to Nocardioides silvaticus.</title>
        <authorList>
            <person name="Li C."/>
            <person name="Wang G."/>
        </authorList>
    </citation>
    <scope>NUCLEOTIDE SEQUENCE [LARGE SCALE GENOMIC DNA]</scope>
    <source>
        <strain evidence="8 9">CCTCC AB 2017083</strain>
    </source>
</reference>
<dbReference type="PRINTS" id="PR00069">
    <property type="entry name" value="ALDKETRDTASE"/>
</dbReference>
<dbReference type="PROSITE" id="PS00063">
    <property type="entry name" value="ALDOKETO_REDUCTASE_3"/>
    <property type="match status" value="1"/>
</dbReference>
<dbReference type="EMBL" id="QXGH01000024">
    <property type="protein sequence ID" value="RHW25445.1"/>
    <property type="molecule type" value="Genomic_DNA"/>
</dbReference>
<dbReference type="PANTHER" id="PTHR43827">
    <property type="entry name" value="2,5-DIKETO-D-GLUCONIC ACID REDUCTASE"/>
    <property type="match status" value="1"/>
</dbReference>
<dbReference type="PIRSF" id="PIRSF000097">
    <property type="entry name" value="AKR"/>
    <property type="match status" value="1"/>
</dbReference>
<comment type="similarity">
    <text evidence="1">Belongs to the aldo/keto reductase family.</text>
</comment>
<feature type="domain" description="NADP-dependent oxidoreductase" evidence="7">
    <location>
        <begin position="34"/>
        <end position="261"/>
    </location>
</feature>
<dbReference type="Proteomes" id="UP000283644">
    <property type="component" value="Unassembled WGS sequence"/>
</dbReference>
<sequence length="279" mass="30798">MANGLESLAEPRVEFCDGASAPQLGLGLYRVLPGDTERVVDDALELGYRRFDTAPYYGNERQLGLALRAASKTDVFITTKVPNESHGFREAIVAVEKSLTRLDRTSLNMVLIHWPQPRLDRYLETWSALEYLQSIGLVRSIGVSNFTCAMLSRLCAAAAVVPAVNQVELHPYLLQSELRAWHATLGVATEAWSPIGRGRELLHDPKVVAIARRHGCTPAQAVLAWHLGLGTMVIPKSAHRERMRENFAATEIRLTPAACEEMCSLGTETRYGPDPDDHG</sequence>
<organism evidence="8 9">
    <name type="scientific">Nocardioides immobilis</name>
    <dbReference type="NCBI Taxonomy" id="2049295"/>
    <lineage>
        <taxon>Bacteria</taxon>
        <taxon>Bacillati</taxon>
        <taxon>Actinomycetota</taxon>
        <taxon>Actinomycetes</taxon>
        <taxon>Propionibacteriales</taxon>
        <taxon>Nocardioidaceae</taxon>
        <taxon>Nocardioides</taxon>
    </lineage>
</organism>
<keyword evidence="9" id="KW-1185">Reference proteome</keyword>
<evidence type="ECO:0000256" key="2">
    <source>
        <dbReference type="ARBA" id="ARBA00022857"/>
    </source>
</evidence>
<dbReference type="Gene3D" id="3.20.20.100">
    <property type="entry name" value="NADP-dependent oxidoreductase domain"/>
    <property type="match status" value="1"/>
</dbReference>
<evidence type="ECO:0000256" key="6">
    <source>
        <dbReference type="PIRSR" id="PIRSR000097-3"/>
    </source>
</evidence>
<dbReference type="PANTHER" id="PTHR43827:SF3">
    <property type="entry name" value="NADP-DEPENDENT OXIDOREDUCTASE DOMAIN-CONTAINING PROTEIN"/>
    <property type="match status" value="1"/>
</dbReference>
<dbReference type="SUPFAM" id="SSF51430">
    <property type="entry name" value="NAD(P)-linked oxidoreductase"/>
    <property type="match status" value="1"/>
</dbReference>
<evidence type="ECO:0000256" key="4">
    <source>
        <dbReference type="PIRSR" id="PIRSR000097-1"/>
    </source>
</evidence>
<feature type="binding site" evidence="5">
    <location>
        <position position="113"/>
    </location>
    <ligand>
        <name>substrate</name>
    </ligand>
</feature>
<dbReference type="GO" id="GO:0016616">
    <property type="term" value="F:oxidoreductase activity, acting on the CH-OH group of donors, NAD or NADP as acceptor"/>
    <property type="evidence" value="ECO:0007669"/>
    <property type="project" value="UniProtKB-ARBA"/>
</dbReference>
<gene>
    <name evidence="8" type="ORF">D0Z08_19660</name>
</gene>
<dbReference type="InterPro" id="IPR023210">
    <property type="entry name" value="NADP_OxRdtase_dom"/>
</dbReference>
<protein>
    <submittedName>
        <fullName evidence="8">Aldo/keto reductase</fullName>
    </submittedName>
</protein>
<evidence type="ECO:0000313" key="9">
    <source>
        <dbReference type="Proteomes" id="UP000283644"/>
    </source>
</evidence>
<dbReference type="RefSeq" id="WP_118926960.1">
    <property type="nucleotide sequence ID" value="NZ_QXGH01000024.1"/>
</dbReference>
<evidence type="ECO:0000256" key="5">
    <source>
        <dbReference type="PIRSR" id="PIRSR000097-2"/>
    </source>
</evidence>
<proteinExistence type="inferred from homology"/>
<keyword evidence="2" id="KW-0521">NADP</keyword>
<dbReference type="InterPro" id="IPR036812">
    <property type="entry name" value="NAD(P)_OxRdtase_dom_sf"/>
</dbReference>
<evidence type="ECO:0000256" key="3">
    <source>
        <dbReference type="ARBA" id="ARBA00023002"/>
    </source>
</evidence>
<dbReference type="OrthoDB" id="9804790at2"/>
<dbReference type="PROSITE" id="PS00062">
    <property type="entry name" value="ALDOKETO_REDUCTASE_2"/>
    <property type="match status" value="1"/>
</dbReference>
<accession>A0A417XYL3</accession>
<feature type="site" description="Lowers pKa of active site Tyr" evidence="6">
    <location>
        <position position="80"/>
    </location>
</feature>
<dbReference type="AlphaFoldDB" id="A0A417XYL3"/>